<keyword evidence="2" id="KW-0472">Membrane</keyword>
<keyword evidence="2" id="KW-1133">Transmembrane helix</keyword>
<feature type="coiled-coil region" evidence="1">
    <location>
        <begin position="130"/>
        <end position="160"/>
    </location>
</feature>
<feature type="transmembrane region" description="Helical" evidence="2">
    <location>
        <begin position="66"/>
        <end position="84"/>
    </location>
</feature>
<sequence>MSRNVGYVPPVMHHPGSSFAVNASMSMADAELKHLNHHLKRKAGLESEEEAMARKHKQEQKERNTTLAYSAIAALTVVTSIGAMFVEASAIAYIAFIIPLFTAPLAVQQRRKLNKLPTLQEEHNLLRLDVVRLMEQNDVLQRHNDEIEQQISKLQHVECELNDIVHQQGRDTESFTKLVKEQKEINAKIKNLLEAELFQDLFECILSSDRNEDFTVSKREFEMLLLRMHNHPGFTFDDATVRAKFAACHSKSVISVMDICRGAILPTTEP</sequence>
<evidence type="ECO:0000313" key="4">
    <source>
        <dbReference type="EMBL" id="CAD9824851.1"/>
    </source>
</evidence>
<organism evidence="3">
    <name type="scientific">Attheya septentrionalis</name>
    <dbReference type="NCBI Taxonomy" id="420275"/>
    <lineage>
        <taxon>Eukaryota</taxon>
        <taxon>Sar</taxon>
        <taxon>Stramenopiles</taxon>
        <taxon>Ochrophyta</taxon>
        <taxon>Bacillariophyta</taxon>
        <taxon>Coscinodiscophyceae</taxon>
        <taxon>Chaetocerotophycidae</taxon>
        <taxon>Chaetocerotales</taxon>
        <taxon>Attheyaceae</taxon>
        <taxon>Attheya</taxon>
    </lineage>
</organism>
<keyword evidence="1" id="KW-0175">Coiled coil</keyword>
<accession>A0A6T7JLF3</accession>
<reference evidence="3" key="1">
    <citation type="submission" date="2021-01" db="EMBL/GenBank/DDBJ databases">
        <authorList>
            <person name="Corre E."/>
            <person name="Pelletier E."/>
            <person name="Niang G."/>
            <person name="Scheremetjew M."/>
            <person name="Finn R."/>
            <person name="Kale V."/>
            <person name="Holt S."/>
            <person name="Cochrane G."/>
            <person name="Meng A."/>
            <person name="Brown T."/>
            <person name="Cohen L."/>
        </authorList>
    </citation>
    <scope>NUCLEOTIDE SEQUENCE</scope>
    <source>
        <strain evidence="3">CCMP2084</strain>
    </source>
</reference>
<evidence type="ECO:0000313" key="3">
    <source>
        <dbReference type="EMBL" id="CAD9824850.1"/>
    </source>
</evidence>
<gene>
    <name evidence="3" type="ORF">ASEP1449_LOCUS16684</name>
    <name evidence="4" type="ORF">ASEP1449_LOCUS16685</name>
</gene>
<proteinExistence type="predicted"/>
<keyword evidence="2" id="KW-0812">Transmembrane</keyword>
<evidence type="ECO:0000256" key="1">
    <source>
        <dbReference type="SAM" id="Coils"/>
    </source>
</evidence>
<dbReference type="EMBL" id="HBHQ01024759">
    <property type="protein sequence ID" value="CAD9824850.1"/>
    <property type="molecule type" value="Transcribed_RNA"/>
</dbReference>
<dbReference type="EMBL" id="HBHQ01024760">
    <property type="protein sequence ID" value="CAD9824851.1"/>
    <property type="molecule type" value="Transcribed_RNA"/>
</dbReference>
<protein>
    <submittedName>
        <fullName evidence="3">Uncharacterized protein</fullName>
    </submittedName>
</protein>
<dbReference type="AlphaFoldDB" id="A0A6T7JLF3"/>
<evidence type="ECO:0000256" key="2">
    <source>
        <dbReference type="SAM" id="Phobius"/>
    </source>
</evidence>
<name>A0A6T7JLF3_9STRA</name>
<feature type="transmembrane region" description="Helical" evidence="2">
    <location>
        <begin position="90"/>
        <end position="107"/>
    </location>
</feature>